<gene>
    <name evidence="2" type="ORF">QWZ14_30805</name>
</gene>
<accession>A0ABT8AGA1</accession>
<dbReference type="RefSeq" id="WP_290320910.1">
    <property type="nucleotide sequence ID" value="NZ_JAUFPN010000306.1"/>
</dbReference>
<dbReference type="PROSITE" id="PS51664">
    <property type="entry name" value="YCAO"/>
    <property type="match status" value="1"/>
</dbReference>
<evidence type="ECO:0000259" key="1">
    <source>
        <dbReference type="PROSITE" id="PS51664"/>
    </source>
</evidence>
<feature type="domain" description="YcaO" evidence="1">
    <location>
        <begin position="56"/>
        <end position="440"/>
    </location>
</feature>
<dbReference type="EMBL" id="JAUFPN010000306">
    <property type="protein sequence ID" value="MDN3568789.1"/>
    <property type="molecule type" value="Genomic_DNA"/>
</dbReference>
<proteinExistence type="predicted"/>
<comment type="caution">
    <text evidence="2">The sequence shown here is derived from an EMBL/GenBank/DDBJ whole genome shotgun (WGS) entry which is preliminary data.</text>
</comment>
<evidence type="ECO:0000313" key="2">
    <source>
        <dbReference type="EMBL" id="MDN3568789.1"/>
    </source>
</evidence>
<dbReference type="PANTHER" id="PTHR37809:SF1">
    <property type="entry name" value="RIBOSOMAL PROTEIN S12 METHYLTHIOTRANSFERASE ACCESSORY FACTOR YCAO"/>
    <property type="match status" value="1"/>
</dbReference>
<dbReference type="Proteomes" id="UP001529369">
    <property type="component" value="Unassembled WGS sequence"/>
</dbReference>
<dbReference type="InterPro" id="IPR003776">
    <property type="entry name" value="YcaO-like_dom"/>
</dbReference>
<dbReference type="Pfam" id="PF02624">
    <property type="entry name" value="YcaO"/>
    <property type="match status" value="1"/>
</dbReference>
<organism evidence="2 3">
    <name type="scientific">Paeniroseomonas aquatica</name>
    <dbReference type="NCBI Taxonomy" id="373043"/>
    <lineage>
        <taxon>Bacteria</taxon>
        <taxon>Pseudomonadati</taxon>
        <taxon>Pseudomonadota</taxon>
        <taxon>Alphaproteobacteria</taxon>
        <taxon>Acetobacterales</taxon>
        <taxon>Acetobacteraceae</taxon>
        <taxon>Paeniroseomonas</taxon>
    </lineage>
</organism>
<keyword evidence="3" id="KW-1185">Reference proteome</keyword>
<name>A0ABT8AGA1_9PROT</name>
<evidence type="ECO:0000313" key="3">
    <source>
        <dbReference type="Proteomes" id="UP001529369"/>
    </source>
</evidence>
<dbReference type="PANTHER" id="PTHR37809">
    <property type="entry name" value="RIBOSOMAL PROTEIN S12 METHYLTHIOTRANSFERASE ACCESSORY FACTOR YCAO"/>
    <property type="match status" value="1"/>
</dbReference>
<dbReference type="Gene3D" id="3.30.160.660">
    <property type="match status" value="1"/>
</dbReference>
<protein>
    <submittedName>
        <fullName evidence="2">YcaO-like family protein</fullName>
    </submittedName>
</protein>
<reference evidence="3" key="1">
    <citation type="journal article" date="2019" name="Int. J. Syst. Evol. Microbiol.">
        <title>The Global Catalogue of Microorganisms (GCM) 10K type strain sequencing project: providing services to taxonomists for standard genome sequencing and annotation.</title>
        <authorList>
            <consortium name="The Broad Institute Genomics Platform"/>
            <consortium name="The Broad Institute Genome Sequencing Center for Infectious Disease"/>
            <person name="Wu L."/>
            <person name="Ma J."/>
        </authorList>
    </citation>
    <scope>NUCLEOTIDE SEQUENCE [LARGE SCALE GENOMIC DNA]</scope>
    <source>
        <strain evidence="3">CECT 7131</strain>
    </source>
</reference>
<sequence>MSASPDLQDVAAAFRATMPADSHVSVFPIDGLDRIGIPVVQANLIVRDEPATTGYGYGFTPLEAEVGALGELCEEVHVGAWVKRMRGTVASYAALCRERGVAGVVDPLTLCLPAGSAWTPDMPLTWVEAQRWPSGEPVMVPREWVAAYPYQLGEPAKLITPITNGLGAGLDLPHAIAHGIMEQLQRDGNVVTYRALDQGVVVEPDAVEEPEVAALLAHIRSLGIAVTVKLAGTDFGIPNLYVVGDDHGTPTVPVQVTSCGEAAHPDRARGLRKALLEFCGSRSRKAATHGPIDLVRAALPADYVERQIGVAMLEEEEGRALEAMAEWVGQDAAELRRRLGGNVFSARRHVPFSSLPTTPAAELADSGDRLRFLTERLAAEGMETLVIDCSPPGSPVKVVKTIVPGLESETMSYHRIGWRGVVRLRERGDALLLDAPREGAQRVRLRPKDEAKAGGPAWFDVALAERIVGRLYPMYRECGTFSAQLLMQKRKAA</sequence>